<keyword evidence="13" id="KW-0511">Multifunctional enzyme</keyword>
<dbReference type="GO" id="GO:0008360">
    <property type="term" value="P:regulation of cell shape"/>
    <property type="evidence" value="ECO:0007669"/>
    <property type="project" value="UniProtKB-KW"/>
</dbReference>
<dbReference type="InterPro" id="IPR012338">
    <property type="entry name" value="Beta-lactam/transpept-like"/>
</dbReference>
<feature type="domain" description="Penicillin-binding protein transpeptidase" evidence="18">
    <location>
        <begin position="328"/>
        <end position="574"/>
    </location>
</feature>
<comment type="subcellular location">
    <subcellularLocation>
        <location evidence="1">Cell membrane</location>
    </subcellularLocation>
</comment>
<keyword evidence="7" id="KW-0328">Glycosyltransferase</keyword>
<dbReference type="GO" id="GO:0009002">
    <property type="term" value="F:serine-type D-Ala-D-Ala carboxypeptidase activity"/>
    <property type="evidence" value="ECO:0007669"/>
    <property type="project" value="UniProtKB-EC"/>
</dbReference>
<evidence type="ECO:0000259" key="18">
    <source>
        <dbReference type="Pfam" id="PF00905"/>
    </source>
</evidence>
<evidence type="ECO:0000256" key="4">
    <source>
        <dbReference type="ARBA" id="ARBA00022475"/>
    </source>
</evidence>
<feature type="domain" description="Glycosyl transferase family 51" evidence="19">
    <location>
        <begin position="61"/>
        <end position="237"/>
    </location>
</feature>
<keyword evidence="14" id="KW-0961">Cell wall biogenesis/degradation</keyword>
<accession>A0A9Q4FZB0</accession>
<keyword evidence="11" id="KW-0573">Peptidoglycan synthesis</keyword>
<dbReference type="PANTHER" id="PTHR32282:SF11">
    <property type="entry name" value="PENICILLIN-BINDING PROTEIN 1B"/>
    <property type="match status" value="1"/>
</dbReference>
<keyword evidence="5" id="KW-0121">Carboxypeptidase</keyword>
<evidence type="ECO:0000256" key="5">
    <source>
        <dbReference type="ARBA" id="ARBA00022645"/>
    </source>
</evidence>
<keyword evidence="10" id="KW-0133">Cell shape</keyword>
<evidence type="ECO:0000256" key="3">
    <source>
        <dbReference type="ARBA" id="ARBA00007739"/>
    </source>
</evidence>
<dbReference type="GO" id="GO:0030288">
    <property type="term" value="C:outer membrane-bounded periplasmic space"/>
    <property type="evidence" value="ECO:0007669"/>
    <property type="project" value="TreeGrafter"/>
</dbReference>
<comment type="catalytic activity">
    <reaction evidence="16">
        <text>[GlcNAc-(1-&gt;4)-Mur2Ac(oyl-L-Ala-gamma-D-Glu-L-Lys-D-Ala-D-Ala)](n)-di-trans,octa-cis-undecaprenyl diphosphate + beta-D-GlcNAc-(1-&gt;4)-Mur2Ac(oyl-L-Ala-gamma-D-Glu-L-Lys-D-Ala-D-Ala)-di-trans,octa-cis-undecaprenyl diphosphate = [GlcNAc-(1-&gt;4)-Mur2Ac(oyl-L-Ala-gamma-D-Glu-L-Lys-D-Ala-D-Ala)](n+1)-di-trans,octa-cis-undecaprenyl diphosphate + di-trans,octa-cis-undecaprenyl diphosphate + H(+)</text>
        <dbReference type="Rhea" id="RHEA:23708"/>
        <dbReference type="Rhea" id="RHEA-COMP:9602"/>
        <dbReference type="Rhea" id="RHEA-COMP:9603"/>
        <dbReference type="ChEBI" id="CHEBI:15378"/>
        <dbReference type="ChEBI" id="CHEBI:58405"/>
        <dbReference type="ChEBI" id="CHEBI:60033"/>
        <dbReference type="ChEBI" id="CHEBI:78435"/>
        <dbReference type="EC" id="2.4.99.28"/>
    </reaction>
</comment>
<dbReference type="InterPro" id="IPR050396">
    <property type="entry name" value="Glycosyltr_51/Transpeptidase"/>
</dbReference>
<keyword evidence="21" id="KW-1185">Reference proteome</keyword>
<dbReference type="Gene3D" id="3.40.710.10">
    <property type="entry name" value="DD-peptidase/beta-lactamase superfamily"/>
    <property type="match status" value="1"/>
</dbReference>
<evidence type="ECO:0000256" key="1">
    <source>
        <dbReference type="ARBA" id="ARBA00004236"/>
    </source>
</evidence>
<evidence type="ECO:0000256" key="6">
    <source>
        <dbReference type="ARBA" id="ARBA00022670"/>
    </source>
</evidence>
<dbReference type="Gene3D" id="1.10.3810.10">
    <property type="entry name" value="Biosynthetic peptidoglycan transglycosylase-like"/>
    <property type="match status" value="1"/>
</dbReference>
<dbReference type="GO" id="GO:0008955">
    <property type="term" value="F:peptidoglycan glycosyltransferase activity"/>
    <property type="evidence" value="ECO:0007669"/>
    <property type="project" value="UniProtKB-EC"/>
</dbReference>
<dbReference type="NCBIfam" id="TIGR02074">
    <property type="entry name" value="PBP_1a_fam"/>
    <property type="match status" value="1"/>
</dbReference>
<keyword evidence="17" id="KW-0812">Transmembrane</keyword>
<comment type="similarity">
    <text evidence="2">In the C-terminal section; belongs to the transpeptidase family.</text>
</comment>
<dbReference type="Proteomes" id="UP001057753">
    <property type="component" value="Unassembled WGS sequence"/>
</dbReference>
<organism evidence="20 21">
    <name type="scientific">Salipaludibacillus agaradhaerens</name>
    <name type="common">Bacillus agaradhaerens</name>
    <dbReference type="NCBI Taxonomy" id="76935"/>
    <lineage>
        <taxon>Bacteria</taxon>
        <taxon>Bacillati</taxon>
        <taxon>Bacillota</taxon>
        <taxon>Bacilli</taxon>
        <taxon>Bacillales</taxon>
        <taxon>Bacillaceae</taxon>
    </lineage>
</organism>
<keyword evidence="12 17" id="KW-0472">Membrane</keyword>
<comment type="caution">
    <text evidence="20">The sequence shown here is derived from an EMBL/GenBank/DDBJ whole genome shotgun (WGS) entry which is preliminary data.</text>
</comment>
<dbReference type="AlphaFoldDB" id="A0A9Q4FZB0"/>
<gene>
    <name evidence="20" type="ORF">HXA33_18980</name>
</gene>
<evidence type="ECO:0000256" key="11">
    <source>
        <dbReference type="ARBA" id="ARBA00022984"/>
    </source>
</evidence>
<dbReference type="GO" id="GO:0008658">
    <property type="term" value="F:penicillin binding"/>
    <property type="evidence" value="ECO:0007669"/>
    <property type="project" value="InterPro"/>
</dbReference>
<dbReference type="PANTHER" id="PTHR32282">
    <property type="entry name" value="BINDING PROTEIN TRANSPEPTIDASE, PUTATIVE-RELATED"/>
    <property type="match status" value="1"/>
</dbReference>
<evidence type="ECO:0000256" key="12">
    <source>
        <dbReference type="ARBA" id="ARBA00023136"/>
    </source>
</evidence>
<feature type="transmembrane region" description="Helical" evidence="17">
    <location>
        <begin position="20"/>
        <end position="42"/>
    </location>
</feature>
<dbReference type="GO" id="GO:0009252">
    <property type="term" value="P:peptidoglycan biosynthetic process"/>
    <property type="evidence" value="ECO:0007669"/>
    <property type="project" value="UniProtKB-KW"/>
</dbReference>
<name>A0A9Q4FZB0_SALAG</name>
<evidence type="ECO:0000256" key="7">
    <source>
        <dbReference type="ARBA" id="ARBA00022676"/>
    </source>
</evidence>
<dbReference type="InterPro" id="IPR001264">
    <property type="entry name" value="Glyco_trans_51"/>
</dbReference>
<dbReference type="GO" id="GO:0005886">
    <property type="term" value="C:plasma membrane"/>
    <property type="evidence" value="ECO:0007669"/>
    <property type="project" value="UniProtKB-SubCell"/>
</dbReference>
<keyword evidence="9" id="KW-0378">Hydrolase</keyword>
<evidence type="ECO:0000256" key="16">
    <source>
        <dbReference type="ARBA" id="ARBA00049902"/>
    </source>
</evidence>
<keyword evidence="4" id="KW-1003">Cell membrane</keyword>
<proteinExistence type="inferred from homology"/>
<protein>
    <submittedName>
        <fullName evidence="20">PBP1A family penicillin-binding protein</fullName>
    </submittedName>
</protein>
<comment type="similarity">
    <text evidence="3">In the N-terminal section; belongs to the glycosyltransferase 51 family.</text>
</comment>
<evidence type="ECO:0000259" key="19">
    <source>
        <dbReference type="Pfam" id="PF00912"/>
    </source>
</evidence>
<dbReference type="Pfam" id="PF00912">
    <property type="entry name" value="Transgly"/>
    <property type="match status" value="1"/>
</dbReference>
<dbReference type="SUPFAM" id="SSF56601">
    <property type="entry name" value="beta-lactamase/transpeptidase-like"/>
    <property type="match status" value="1"/>
</dbReference>
<evidence type="ECO:0000313" key="20">
    <source>
        <dbReference type="EMBL" id="MCR6098595.1"/>
    </source>
</evidence>
<evidence type="ECO:0000256" key="2">
    <source>
        <dbReference type="ARBA" id="ARBA00007090"/>
    </source>
</evidence>
<reference evidence="20" key="1">
    <citation type="submission" date="2020-06" db="EMBL/GenBank/DDBJ databases">
        <title>Insight into the genomes of haloalkaliphilic bacilli from Kenyan soda lakes.</title>
        <authorList>
            <person name="Mwirichia R."/>
            <person name="Villamizar G.C."/>
            <person name="Poehlein A."/>
            <person name="Mugweru J."/>
            <person name="Kipnyargis A."/>
            <person name="Kiplimo D."/>
            <person name="Orwa P."/>
            <person name="Daniel R."/>
        </authorList>
    </citation>
    <scope>NUCLEOTIDE SEQUENCE</scope>
    <source>
        <strain evidence="20">B1096_S55</strain>
    </source>
</reference>
<evidence type="ECO:0000256" key="10">
    <source>
        <dbReference type="ARBA" id="ARBA00022960"/>
    </source>
</evidence>
<evidence type="ECO:0000256" key="8">
    <source>
        <dbReference type="ARBA" id="ARBA00022679"/>
    </source>
</evidence>
<dbReference type="InterPro" id="IPR036950">
    <property type="entry name" value="PBP_transglycosylase"/>
</dbReference>
<keyword evidence="17" id="KW-1133">Transmembrane helix</keyword>
<sequence>MEVLTRTAQRRRRRLWKRILWSGLLVIFFAFLTMSAFILYIYNMEAPSLTVPETSIVYSADGQTIGEFSQGEHRYWIPLDHMGEDILNATLAIEDRRFYDHYGFDPIRIGRAILTNLTTGSKSQGASTITQQYARNLFLSHDKTWIRKFNEALYALRLELHYTKEEILEGYLNTIYYGHGAYGIEAAANLYFQKNAETLTTAEAAMLAGIPKGPSLYSPFVDLNKATNRQHVVLNAMREMGVATEKEIEISKEEDIQLAEESTMTGKRIAPYFQDALRQWLVEEHDFDMTVLDGGGLTIYTTLLTDMQKEAERLIAKELSLDEELETALVALDPRTGDVRALAGGKNYNESTFNRATQAKRHPGSTLKPFLYYASLEHGLRPNSMLKSEETTFVYDEGREEYHPGNFNHRYADDYITMLQALAVSDNIYAMKTHFLLGFEDLVDTAAKFGITSQMSPIPSLALGTSDVGIMEMTSSYSPFANGGYHITPRFVEKIVDRDGNVLFETKTERKQTLDPAYTAIMTNMMKGMFEPDLGADYASVTGGSIADILEDRPVAGKSGSTQSDSWMIGFTPQLVTGVWTGYDDARALEGDDAQHSKQIWALFMKNALKNDLKLSFPIPDNVVEVNINPFNGLLATEDCPVSRPTLFLSGSEPSEYCIEHIDDTEDNDGNNDELREKFRQREDKKKEKWLDKLFDWVTLND</sequence>
<evidence type="ECO:0000313" key="21">
    <source>
        <dbReference type="Proteomes" id="UP001057753"/>
    </source>
</evidence>
<dbReference type="InterPro" id="IPR001460">
    <property type="entry name" value="PCN-bd_Tpept"/>
</dbReference>
<keyword evidence="8" id="KW-0808">Transferase</keyword>
<dbReference type="GO" id="GO:0006508">
    <property type="term" value="P:proteolysis"/>
    <property type="evidence" value="ECO:0007669"/>
    <property type="project" value="UniProtKB-KW"/>
</dbReference>
<comment type="catalytic activity">
    <reaction evidence="15">
        <text>Preferential cleavage: (Ac)2-L-Lys-D-Ala-|-D-Ala. Also transpeptidation of peptidyl-alanyl moieties that are N-acyl substituents of D-alanine.</text>
        <dbReference type="EC" id="3.4.16.4"/>
    </reaction>
</comment>
<dbReference type="FunFam" id="1.10.3810.10:FF:000001">
    <property type="entry name" value="Penicillin-binding protein 1A"/>
    <property type="match status" value="1"/>
</dbReference>
<dbReference type="InterPro" id="IPR023346">
    <property type="entry name" value="Lysozyme-like_dom_sf"/>
</dbReference>
<dbReference type="SUPFAM" id="SSF53955">
    <property type="entry name" value="Lysozyme-like"/>
    <property type="match status" value="1"/>
</dbReference>
<evidence type="ECO:0000256" key="17">
    <source>
        <dbReference type="SAM" id="Phobius"/>
    </source>
</evidence>
<evidence type="ECO:0000256" key="13">
    <source>
        <dbReference type="ARBA" id="ARBA00023268"/>
    </source>
</evidence>
<dbReference type="Pfam" id="PF00905">
    <property type="entry name" value="Transpeptidase"/>
    <property type="match status" value="1"/>
</dbReference>
<evidence type="ECO:0000256" key="9">
    <source>
        <dbReference type="ARBA" id="ARBA00022801"/>
    </source>
</evidence>
<evidence type="ECO:0000256" key="15">
    <source>
        <dbReference type="ARBA" id="ARBA00034000"/>
    </source>
</evidence>
<keyword evidence="6" id="KW-0645">Protease</keyword>
<dbReference type="EMBL" id="JABXYM010000002">
    <property type="protein sequence ID" value="MCR6098595.1"/>
    <property type="molecule type" value="Genomic_DNA"/>
</dbReference>
<dbReference type="RefSeq" id="WP_257823000.1">
    <property type="nucleotide sequence ID" value="NZ_JABXYM010000002.1"/>
</dbReference>
<dbReference type="GO" id="GO:0071555">
    <property type="term" value="P:cell wall organization"/>
    <property type="evidence" value="ECO:0007669"/>
    <property type="project" value="UniProtKB-KW"/>
</dbReference>
<evidence type="ECO:0000256" key="14">
    <source>
        <dbReference type="ARBA" id="ARBA00023316"/>
    </source>
</evidence>